<feature type="domain" description="Aminoglycoside phosphotransferase" evidence="1">
    <location>
        <begin position="39"/>
        <end position="289"/>
    </location>
</feature>
<reference evidence="3" key="1">
    <citation type="journal article" date="2009" name="Stand. Genomic Sci.">
        <title>Complete genome sequence of Halogeometricum borinquense type strain (PR3).</title>
        <authorList>
            <person name="Malfatti S."/>
            <person name="Tindall B.J."/>
            <person name="Schneider S."/>
            <person name="Fahnrich R."/>
            <person name="Lapidus A."/>
            <person name="Labuttii K."/>
            <person name="Copeland A."/>
            <person name="Glavina Del Rio T."/>
            <person name="Nolan M."/>
            <person name="Chen F."/>
            <person name="Lucas S."/>
            <person name="Tice H."/>
            <person name="Cheng J.F."/>
            <person name="Bruce D."/>
            <person name="Goodwin L."/>
            <person name="Pitluck S."/>
            <person name="Anderson I."/>
            <person name="Pati A."/>
            <person name="Ivanova N."/>
            <person name="Mavromatis K."/>
            <person name="Chen A."/>
            <person name="Palaniappan K."/>
            <person name="D'haeseleer P."/>
            <person name="Goker M."/>
            <person name="Bristow J."/>
            <person name="Eisen J.A."/>
            <person name="Markowitz V."/>
            <person name="Hugenholtz P."/>
            <person name="Kyrpides N.C."/>
            <person name="Klenk H.P."/>
            <person name="Chain P."/>
        </authorList>
    </citation>
    <scope>NUCLEOTIDE SEQUENCE [LARGE SCALE GENOMIC DNA]</scope>
    <source>
        <strain evidence="3">ATCC 700274 / DSM 11551 / JCM 10706 / KCTC 4070 / PR3</strain>
        <plasmid evidence="3">pHBOR04</plasmid>
    </source>
</reference>
<evidence type="ECO:0000313" key="3">
    <source>
        <dbReference type="Proteomes" id="UP000006663"/>
    </source>
</evidence>
<keyword evidence="3" id="KW-1185">Reference proteome</keyword>
<dbReference type="Gene3D" id="3.30.200.20">
    <property type="entry name" value="Phosphorylase Kinase, domain 1"/>
    <property type="match status" value="1"/>
</dbReference>
<dbReference type="CDD" id="cd05154">
    <property type="entry name" value="ACAD10_11_N-like"/>
    <property type="match status" value="1"/>
</dbReference>
<protein>
    <submittedName>
        <fullName evidence="2">Predicted aminoglycoside phosphotransferase</fullName>
    </submittedName>
</protein>
<dbReference type="PANTHER" id="PTHR47829">
    <property type="entry name" value="HYDROLASE, PUTATIVE (AFU_ORTHOLOGUE AFUA_1G12880)-RELATED"/>
    <property type="match status" value="1"/>
</dbReference>
<dbReference type="PANTHER" id="PTHR47829:SF1">
    <property type="entry name" value="HAD FAMILY PHOSPHATASE"/>
    <property type="match status" value="1"/>
</dbReference>
<sequence length="361" mass="41389">MVAELNTVTDDAYFRRLVDVDALRSYLETELGPESAFDVERHPAGHSNETLFLTWGARDLVIRRPPPGETAETAHDVLREYRVMDALQQTPVPVPETVLACDDHDVLGSDFYVMSRVEGDVLRDEVPERFADEESRHQLGYELVDTLADIHEVAPESVGLDEFGHAPGYTGRQVERWGKQLAWAFERTTEKRAVPVLREVGDWLAENAPTDHPETLVHGDYKLDNVMYAPESDPNLVAVFDWEMSTLGDPRADLGWMLSYWRDAKDPDPAIPELETTFMERSGYATRRELVERYEERTGIEFEHHRFYRALAVYKLAALGEMFFRRYLEGNSDDPMYPLMEERVPALADRAKRIIDGDEPL</sequence>
<dbReference type="HOGENOM" id="CLU_007526_0_0_2"/>
<dbReference type="SUPFAM" id="SSF56112">
    <property type="entry name" value="Protein kinase-like (PK-like)"/>
    <property type="match status" value="1"/>
</dbReference>
<geneLocation type="plasmid" evidence="2 3">
    <name>pHBOR04</name>
</geneLocation>
<dbReference type="KEGG" id="hbo:Hbor_37140"/>
<proteinExistence type="predicted"/>
<dbReference type="Proteomes" id="UP000006663">
    <property type="component" value="Plasmid pHBOR04"/>
</dbReference>
<dbReference type="EMBL" id="CP001694">
    <property type="protein sequence ID" value="ADQ69420.1"/>
    <property type="molecule type" value="Genomic_DNA"/>
</dbReference>
<organism evidence="2 3">
    <name type="scientific">Halogeometricum borinquense (strain ATCC 700274 / DSM 11551 / JCM 10706 / KCTC 4070 / PR3)</name>
    <dbReference type="NCBI Taxonomy" id="469382"/>
    <lineage>
        <taxon>Archaea</taxon>
        <taxon>Methanobacteriati</taxon>
        <taxon>Methanobacteriota</taxon>
        <taxon>Stenosarchaea group</taxon>
        <taxon>Halobacteria</taxon>
        <taxon>Halobacteriales</taxon>
        <taxon>Haloferacaceae</taxon>
        <taxon>Halogeometricum</taxon>
    </lineage>
</organism>
<dbReference type="InterPro" id="IPR011009">
    <property type="entry name" value="Kinase-like_dom_sf"/>
</dbReference>
<dbReference type="InterPro" id="IPR002575">
    <property type="entry name" value="Aminoglycoside_PTrfase"/>
</dbReference>
<dbReference type="Gene3D" id="3.90.1200.10">
    <property type="match status" value="1"/>
</dbReference>
<dbReference type="AlphaFoldDB" id="E4NWK0"/>
<accession>E4NWK0</accession>
<keyword evidence="2" id="KW-0614">Plasmid</keyword>
<evidence type="ECO:0000313" key="2">
    <source>
        <dbReference type="EMBL" id="ADQ69420.1"/>
    </source>
</evidence>
<evidence type="ECO:0000259" key="1">
    <source>
        <dbReference type="Pfam" id="PF01636"/>
    </source>
</evidence>
<name>E4NWK0_HALBP</name>
<dbReference type="InterPro" id="IPR052898">
    <property type="entry name" value="ACAD10-like"/>
</dbReference>
<gene>
    <name evidence="2" type="ordered locus">Hbor_37140</name>
</gene>
<dbReference type="InterPro" id="IPR041726">
    <property type="entry name" value="ACAD10_11_N"/>
</dbReference>
<dbReference type="Pfam" id="PF01636">
    <property type="entry name" value="APH"/>
    <property type="match status" value="1"/>
</dbReference>